<reference evidence="10" key="1">
    <citation type="submission" date="2018-12" db="EMBL/GenBank/DDBJ databases">
        <authorList>
            <person name="Yazar S."/>
        </authorList>
    </citation>
    <scope>NUCLEOTIDE SEQUENCE [LARGE SCALE GENOMIC DNA]</scope>
</reference>
<keyword evidence="2" id="KW-0391">Immunity</keyword>
<evidence type="ECO:0000256" key="5">
    <source>
        <dbReference type="ARBA" id="ARBA00023319"/>
    </source>
</evidence>
<dbReference type="SMART" id="SM00406">
    <property type="entry name" value="IGv"/>
    <property type="match status" value="1"/>
</dbReference>
<keyword evidence="10" id="KW-1185">Reference proteome</keyword>
<dbReference type="PROSITE" id="PS50835">
    <property type="entry name" value="IG_LIKE"/>
    <property type="match status" value="1"/>
</dbReference>
<accession>A0A4X2LYP2</accession>
<evidence type="ECO:0000256" key="6">
    <source>
        <dbReference type="ARBA" id="ARBA00043266"/>
    </source>
</evidence>
<protein>
    <recommendedName>
        <fullName evidence="8">Ig-like domain-containing protein</fullName>
    </recommendedName>
</protein>
<dbReference type="Pfam" id="PF07686">
    <property type="entry name" value="V-set"/>
    <property type="match status" value="1"/>
</dbReference>
<dbReference type="CDD" id="cd04983">
    <property type="entry name" value="IgV_TCR_alpha"/>
    <property type="match status" value="1"/>
</dbReference>
<reference evidence="9" key="2">
    <citation type="submission" date="2025-08" db="UniProtKB">
        <authorList>
            <consortium name="Ensembl"/>
        </authorList>
    </citation>
    <scope>IDENTIFICATION</scope>
</reference>
<feature type="chain" id="PRO_5021349047" description="Ig-like domain-containing protein" evidence="7">
    <location>
        <begin position="22"/>
        <end position="132"/>
    </location>
</feature>
<evidence type="ECO:0000256" key="3">
    <source>
        <dbReference type="ARBA" id="ARBA00023130"/>
    </source>
</evidence>
<dbReference type="PANTHER" id="PTHR19343:SF0">
    <property type="entry name" value="T CELL RECEPTOR ALPHA VARIABLE 23_DELTA VARIABLE 6"/>
    <property type="match status" value="1"/>
</dbReference>
<dbReference type="InterPro" id="IPR013783">
    <property type="entry name" value="Ig-like_fold"/>
</dbReference>
<evidence type="ECO:0000313" key="10">
    <source>
        <dbReference type="Proteomes" id="UP000314987"/>
    </source>
</evidence>
<evidence type="ECO:0000256" key="4">
    <source>
        <dbReference type="ARBA" id="ARBA00023170"/>
    </source>
</evidence>
<organism evidence="9 10">
    <name type="scientific">Vombatus ursinus</name>
    <name type="common">Common wombat</name>
    <dbReference type="NCBI Taxonomy" id="29139"/>
    <lineage>
        <taxon>Eukaryota</taxon>
        <taxon>Metazoa</taxon>
        <taxon>Chordata</taxon>
        <taxon>Craniata</taxon>
        <taxon>Vertebrata</taxon>
        <taxon>Euteleostomi</taxon>
        <taxon>Mammalia</taxon>
        <taxon>Metatheria</taxon>
        <taxon>Diprotodontia</taxon>
        <taxon>Vombatidae</taxon>
        <taxon>Vombatus</taxon>
    </lineage>
</organism>
<keyword evidence="6" id="KW-1279">T cell receptor</keyword>
<evidence type="ECO:0000259" key="8">
    <source>
        <dbReference type="PROSITE" id="PS50835"/>
    </source>
</evidence>
<dbReference type="InterPro" id="IPR013106">
    <property type="entry name" value="Ig_V-set"/>
</dbReference>
<reference evidence="9" key="3">
    <citation type="submission" date="2025-09" db="UniProtKB">
        <authorList>
            <consortium name="Ensembl"/>
        </authorList>
    </citation>
    <scope>IDENTIFICATION</scope>
</reference>
<name>A0A4X2LYP2_VOMUR</name>
<dbReference type="GO" id="GO:0042605">
    <property type="term" value="F:peptide antigen binding"/>
    <property type="evidence" value="ECO:0007669"/>
    <property type="project" value="TreeGrafter"/>
</dbReference>
<dbReference type="Ensembl" id="ENSVURT00010030238.1">
    <property type="protein sequence ID" value="ENSVURP00010026550.1"/>
    <property type="gene ID" value="ENSVURG00010020324.1"/>
</dbReference>
<evidence type="ECO:0000313" key="9">
    <source>
        <dbReference type="Ensembl" id="ENSVURP00010026550.1"/>
    </source>
</evidence>
<sequence length="132" mass="14909">MEKFLGFSLLILWLQLSWVTSQKKVEQSPLSLTVQEGEDAIVNCTYTDTAFNYFFWYHQYHGKGPQLLIQIFSNVATKQDGRFTMHLNKATRNFSLHISASQFGDSGIHFCAASTQCSLGTCSLSQILQLGF</sequence>
<keyword evidence="3" id="KW-1064">Adaptive immunity</keyword>
<evidence type="ECO:0000256" key="7">
    <source>
        <dbReference type="SAM" id="SignalP"/>
    </source>
</evidence>
<evidence type="ECO:0000256" key="1">
    <source>
        <dbReference type="ARBA" id="ARBA00022729"/>
    </source>
</evidence>
<dbReference type="InterPro" id="IPR051006">
    <property type="entry name" value="TCR_variable_domain"/>
</dbReference>
<dbReference type="SMART" id="SM00409">
    <property type="entry name" value="IG"/>
    <property type="match status" value="1"/>
</dbReference>
<dbReference type="Proteomes" id="UP000314987">
    <property type="component" value="Unassembled WGS sequence"/>
</dbReference>
<dbReference type="STRING" id="29139.ENSVURP00010026550"/>
<keyword evidence="5" id="KW-0393">Immunoglobulin domain</keyword>
<dbReference type="PANTHER" id="PTHR19343">
    <property type="entry name" value="T CELL RECEPTOR ALPHA VARIABLE 1-2"/>
    <property type="match status" value="1"/>
</dbReference>
<keyword evidence="4" id="KW-0675">Receptor</keyword>
<dbReference type="GO" id="GO:0042101">
    <property type="term" value="C:T cell receptor complex"/>
    <property type="evidence" value="ECO:0007669"/>
    <property type="project" value="UniProtKB-KW"/>
</dbReference>
<dbReference type="GO" id="GO:0002250">
    <property type="term" value="P:adaptive immune response"/>
    <property type="evidence" value="ECO:0007669"/>
    <property type="project" value="UniProtKB-KW"/>
</dbReference>
<dbReference type="InterPro" id="IPR003599">
    <property type="entry name" value="Ig_sub"/>
</dbReference>
<dbReference type="InterPro" id="IPR007110">
    <property type="entry name" value="Ig-like_dom"/>
</dbReference>
<feature type="signal peptide" evidence="7">
    <location>
        <begin position="1"/>
        <end position="21"/>
    </location>
</feature>
<evidence type="ECO:0000256" key="2">
    <source>
        <dbReference type="ARBA" id="ARBA00022859"/>
    </source>
</evidence>
<keyword evidence="1 7" id="KW-0732">Signal</keyword>
<dbReference type="GeneTree" id="ENSGT00940000153130"/>
<dbReference type="SUPFAM" id="SSF48726">
    <property type="entry name" value="Immunoglobulin"/>
    <property type="match status" value="1"/>
</dbReference>
<feature type="domain" description="Ig-like" evidence="8">
    <location>
        <begin position="23"/>
        <end position="129"/>
    </location>
</feature>
<dbReference type="InterPro" id="IPR036179">
    <property type="entry name" value="Ig-like_dom_sf"/>
</dbReference>
<proteinExistence type="predicted"/>
<dbReference type="Gene3D" id="2.60.40.10">
    <property type="entry name" value="Immunoglobulins"/>
    <property type="match status" value="1"/>
</dbReference>
<dbReference type="AlphaFoldDB" id="A0A4X2LYP2"/>
<dbReference type="OMA" id="FFWYHQY"/>